<feature type="domain" description="Helicase ATP-binding" evidence="3">
    <location>
        <begin position="67"/>
        <end position="247"/>
    </location>
</feature>
<evidence type="ECO:0000313" key="5">
    <source>
        <dbReference type="EMBL" id="SIN70755.1"/>
    </source>
</evidence>
<evidence type="ECO:0000259" key="3">
    <source>
        <dbReference type="PROSITE" id="PS51192"/>
    </source>
</evidence>
<dbReference type="InterPro" id="IPR001650">
    <property type="entry name" value="Helicase_C-like"/>
</dbReference>
<dbReference type="InterPro" id="IPR014001">
    <property type="entry name" value="Helicase_ATP-bd"/>
</dbReference>
<dbReference type="CDD" id="cd18797">
    <property type="entry name" value="SF2_C_Hrq"/>
    <property type="match status" value="1"/>
</dbReference>
<dbReference type="PROSITE" id="PS51192">
    <property type="entry name" value="HELICASE_ATP_BIND_1"/>
    <property type="match status" value="1"/>
</dbReference>
<name>A0ABY1JDY7_9BACT</name>
<dbReference type="InterPro" id="IPR011545">
    <property type="entry name" value="DEAD/DEAH_box_helicase_dom"/>
</dbReference>
<dbReference type="EMBL" id="FSQZ01000001">
    <property type="protein sequence ID" value="SIN70755.1"/>
    <property type="molecule type" value="Genomic_DNA"/>
</dbReference>
<organism evidence="5 6">
    <name type="scientific">Acetomicrobium flavidum</name>
    <dbReference type="NCBI Taxonomy" id="49896"/>
    <lineage>
        <taxon>Bacteria</taxon>
        <taxon>Thermotogati</taxon>
        <taxon>Synergistota</taxon>
        <taxon>Synergistia</taxon>
        <taxon>Synergistales</taxon>
        <taxon>Acetomicrobiaceae</taxon>
        <taxon>Acetomicrobium</taxon>
    </lineage>
</organism>
<keyword evidence="5" id="KW-0347">Helicase</keyword>
<evidence type="ECO:0000259" key="4">
    <source>
        <dbReference type="PROSITE" id="PS51194"/>
    </source>
</evidence>
<dbReference type="PROSITE" id="PS51194">
    <property type="entry name" value="HELICASE_CTER"/>
    <property type="match status" value="1"/>
</dbReference>
<dbReference type="Proteomes" id="UP000185093">
    <property type="component" value="Unassembled WGS sequence"/>
</dbReference>
<dbReference type="SUPFAM" id="SSF52540">
    <property type="entry name" value="P-loop containing nucleoside triphosphate hydrolases"/>
    <property type="match status" value="2"/>
</dbReference>
<comment type="caution">
    <text evidence="5">The sequence shown here is derived from an EMBL/GenBank/DDBJ whole genome shotgun (WGS) entry which is preliminary data.</text>
</comment>
<dbReference type="Pfam" id="PF00271">
    <property type="entry name" value="Helicase_C"/>
    <property type="match status" value="1"/>
</dbReference>
<dbReference type="SMART" id="SM00490">
    <property type="entry name" value="HELICc"/>
    <property type="match status" value="1"/>
</dbReference>
<gene>
    <name evidence="5" type="ORF">SAMN05444368_1362</name>
</gene>
<dbReference type="GO" id="GO:0004386">
    <property type="term" value="F:helicase activity"/>
    <property type="evidence" value="ECO:0007669"/>
    <property type="project" value="UniProtKB-KW"/>
</dbReference>
<protein>
    <submittedName>
        <fullName evidence="5">DEAD/DEAH box helicase domain-containing protein</fullName>
    </submittedName>
</protein>
<feature type="domain" description="Helicase C-terminal" evidence="4">
    <location>
        <begin position="281"/>
        <end position="442"/>
    </location>
</feature>
<dbReference type="Gene3D" id="3.40.50.300">
    <property type="entry name" value="P-loop containing nucleotide triphosphate hydrolases"/>
    <property type="match status" value="2"/>
</dbReference>
<evidence type="ECO:0000256" key="1">
    <source>
        <dbReference type="ARBA" id="ARBA00022741"/>
    </source>
</evidence>
<accession>A0ABY1JDY7</accession>
<dbReference type="RefSeq" id="WP_074199712.1">
    <property type="nucleotide sequence ID" value="NZ_DAONLC010000028.1"/>
</dbReference>
<dbReference type="Pfam" id="PF00270">
    <property type="entry name" value="DEAD"/>
    <property type="match status" value="1"/>
</dbReference>
<sequence>MEALFRKKDLAAFLETLKTFPGEITSCVTLSAKQAKFDSWPAVNPKLVATLNELGIEKPYSHQARAINLALSGKNVVVVTPTASGKTLCYNVPVINSIMEDNSCRALYIFPTKALSQDQLTEISAITNKLGVPISTFTYDGDTPPQERAKVRAAGHVVVTNPDMLHTGILPHHTKWIKLFENLRYIVIDELHTYKGIFGSHLSNVIRRLKRICSFYGSSPTFILCSATISNPLELAEALIEEHVELVAEDGAPRAEKQVLIYNPPLISKELGIRGSSLLATAEIAAQAITNGISTIVFTRSRLNVELLLTYIRNNLRDLRMDENLVSGYRGGYLPNERRKIEKDLKNGNILGVVSTSALELGIDIGSLSLAVIHGYPGSISSAWQQIGRAGRRSGGSAAILVASSNPLDQFIAAKPDYFFGGSPELARINPNNLYIYVDHVKCSAFELNFAQDEPFGKTNPREVLEYLTQYDVLHFAGSRYFWQSDSFPAQGISLRSATNENYTVIDVTENHKPKVIGEVDRPSAPMLIHPEAIYFHDGKPYQVIELDTKGLRCYVKQVSVDYYTDADLAVRLQVLDVFKEEDQWGLGEVLLSFRPTVYKKIKLMTHENVGYGQIHMDEEEMHTTACWLKLEKQYSEALGEENLSSGLLGVSHLFRAIAPLFLMCDRGDISVHHMVRDPMFEKPVIYIADNVPGGVGLAEGAFMLRQKLINAALEAIESCPCENGCPACTGALGATIRAKTPTKTLLNILRSQADVK</sequence>
<dbReference type="Pfam" id="PF09369">
    <property type="entry name" value="MZB"/>
    <property type="match status" value="1"/>
</dbReference>
<keyword evidence="2" id="KW-0067">ATP-binding</keyword>
<evidence type="ECO:0000313" key="6">
    <source>
        <dbReference type="Proteomes" id="UP000185093"/>
    </source>
</evidence>
<keyword evidence="6" id="KW-1185">Reference proteome</keyword>
<reference evidence="5 6" key="1">
    <citation type="submission" date="2016-11" db="EMBL/GenBank/DDBJ databases">
        <authorList>
            <person name="Varghese N."/>
            <person name="Submissions S."/>
        </authorList>
    </citation>
    <scope>NUCLEOTIDE SEQUENCE [LARGE SCALE GENOMIC DNA]</scope>
    <source>
        <strain evidence="5 6">DSM 20664</strain>
    </source>
</reference>
<dbReference type="InterPro" id="IPR018973">
    <property type="entry name" value="MZB"/>
</dbReference>
<keyword evidence="5" id="KW-0378">Hydrolase</keyword>
<dbReference type="InterPro" id="IPR027417">
    <property type="entry name" value="P-loop_NTPase"/>
</dbReference>
<proteinExistence type="predicted"/>
<evidence type="ECO:0000256" key="2">
    <source>
        <dbReference type="ARBA" id="ARBA00022840"/>
    </source>
</evidence>
<dbReference type="SMART" id="SM00487">
    <property type="entry name" value="DEXDc"/>
    <property type="match status" value="1"/>
</dbReference>
<dbReference type="CDD" id="cd17923">
    <property type="entry name" value="DEXHc_Hrq1-like"/>
    <property type="match status" value="1"/>
</dbReference>
<keyword evidence="1" id="KW-0547">Nucleotide-binding</keyword>
<dbReference type="PANTHER" id="PTHR47957">
    <property type="entry name" value="ATP-DEPENDENT HELICASE HRQ1"/>
    <property type="match status" value="1"/>
</dbReference>
<dbReference type="PANTHER" id="PTHR47957:SF3">
    <property type="entry name" value="ATP-DEPENDENT HELICASE HRQ1"/>
    <property type="match status" value="1"/>
</dbReference>